<name>A0A934NBQ1_9BACT</name>
<accession>A0A934NBQ1</accession>
<evidence type="ECO:0000313" key="9">
    <source>
        <dbReference type="EMBL" id="MBJ7601263.1"/>
    </source>
</evidence>
<feature type="transmembrane region" description="Helical" evidence="7">
    <location>
        <begin position="29"/>
        <end position="51"/>
    </location>
</feature>
<dbReference type="Proteomes" id="UP000612893">
    <property type="component" value="Unassembled WGS sequence"/>
</dbReference>
<feature type="domain" description="ABC transmembrane type-1" evidence="8">
    <location>
        <begin position="91"/>
        <end position="280"/>
    </location>
</feature>
<comment type="caution">
    <text evidence="9">The sequence shown here is derived from an EMBL/GenBank/DDBJ whole genome shotgun (WGS) entry which is preliminary data.</text>
</comment>
<gene>
    <name evidence="9" type="ORF">JF922_24720</name>
</gene>
<feature type="transmembrane region" description="Helical" evidence="7">
    <location>
        <begin position="220"/>
        <end position="239"/>
    </location>
</feature>
<keyword evidence="3" id="KW-1003">Cell membrane</keyword>
<dbReference type="Pfam" id="PF00528">
    <property type="entry name" value="BPD_transp_1"/>
    <property type="match status" value="1"/>
</dbReference>
<dbReference type="PROSITE" id="PS50928">
    <property type="entry name" value="ABC_TM1"/>
    <property type="match status" value="1"/>
</dbReference>
<comment type="similarity">
    <text evidence="7">Belongs to the binding-protein-dependent transport system permease family.</text>
</comment>
<reference evidence="9" key="1">
    <citation type="submission" date="2020-10" db="EMBL/GenBank/DDBJ databases">
        <title>Ca. Dormibacterota MAGs.</title>
        <authorList>
            <person name="Montgomery K."/>
        </authorList>
    </citation>
    <scope>NUCLEOTIDE SEQUENCE [LARGE SCALE GENOMIC DNA]</scope>
    <source>
        <strain evidence="9">SC8812_S17_10</strain>
    </source>
</reference>
<keyword evidence="2 7" id="KW-0813">Transport</keyword>
<evidence type="ECO:0000256" key="5">
    <source>
        <dbReference type="ARBA" id="ARBA00022989"/>
    </source>
</evidence>
<dbReference type="AlphaFoldDB" id="A0A934NBQ1"/>
<proteinExistence type="inferred from homology"/>
<sequence length="295" mass="31614">MASTPIDVVGPVGTVAPAGRIGRFLRRNLFLPVGAAIVLTFVLCALFPSVIAPRDPTRLDVVNQFTPPGPGHLLGTDEVGRDLFTRIVHGTRYSLGIAFAVVLIGASIGSLYGMLAGFVGGWVAEILMRIVDVFFSLPAFILAMAIAAAMGPGVVSLMVALVVIWWPGYARMVRGMVLSIKERLHVEGARALGARPAYIMRRHIFPFMLKELNVRVTQDMGYALVAVASLSFIGLGVRPPTPEWGLLLAGARQYITGSWWYPLFPGLAITIATLGFSLLGDALSELLGLDDGSER</sequence>
<evidence type="ECO:0000256" key="4">
    <source>
        <dbReference type="ARBA" id="ARBA00022692"/>
    </source>
</evidence>
<evidence type="ECO:0000256" key="3">
    <source>
        <dbReference type="ARBA" id="ARBA00022475"/>
    </source>
</evidence>
<dbReference type="InterPro" id="IPR050366">
    <property type="entry name" value="BP-dependent_transpt_permease"/>
</dbReference>
<evidence type="ECO:0000259" key="8">
    <source>
        <dbReference type="PROSITE" id="PS50928"/>
    </source>
</evidence>
<feature type="transmembrane region" description="Helical" evidence="7">
    <location>
        <begin position="93"/>
        <end position="114"/>
    </location>
</feature>
<keyword evidence="5 7" id="KW-1133">Transmembrane helix</keyword>
<comment type="subcellular location">
    <subcellularLocation>
        <location evidence="1 7">Cell membrane</location>
        <topology evidence="1 7">Multi-pass membrane protein</topology>
    </subcellularLocation>
</comment>
<dbReference type="SUPFAM" id="SSF161098">
    <property type="entry name" value="MetI-like"/>
    <property type="match status" value="1"/>
</dbReference>
<evidence type="ECO:0000256" key="6">
    <source>
        <dbReference type="ARBA" id="ARBA00023136"/>
    </source>
</evidence>
<organism evidence="9 10">
    <name type="scientific">Candidatus Nephthysia bennettiae</name>
    <dbReference type="NCBI Taxonomy" id="3127016"/>
    <lineage>
        <taxon>Bacteria</taxon>
        <taxon>Bacillati</taxon>
        <taxon>Candidatus Dormiibacterota</taxon>
        <taxon>Candidatus Dormibacteria</taxon>
        <taxon>Candidatus Dormibacterales</taxon>
        <taxon>Candidatus Dormibacteraceae</taxon>
        <taxon>Candidatus Nephthysia</taxon>
    </lineage>
</organism>
<dbReference type="InterPro" id="IPR000515">
    <property type="entry name" value="MetI-like"/>
</dbReference>
<dbReference type="EMBL" id="JAEKNR010000240">
    <property type="protein sequence ID" value="MBJ7601263.1"/>
    <property type="molecule type" value="Genomic_DNA"/>
</dbReference>
<dbReference type="RefSeq" id="WP_338205438.1">
    <property type="nucleotide sequence ID" value="NZ_JAEKNR010000240.1"/>
</dbReference>
<evidence type="ECO:0000256" key="7">
    <source>
        <dbReference type="RuleBase" id="RU363032"/>
    </source>
</evidence>
<keyword evidence="6 7" id="KW-0472">Membrane</keyword>
<dbReference type="CDD" id="cd06261">
    <property type="entry name" value="TM_PBP2"/>
    <property type="match status" value="1"/>
</dbReference>
<evidence type="ECO:0000256" key="2">
    <source>
        <dbReference type="ARBA" id="ARBA00022448"/>
    </source>
</evidence>
<dbReference type="Gene3D" id="1.10.3720.10">
    <property type="entry name" value="MetI-like"/>
    <property type="match status" value="1"/>
</dbReference>
<keyword evidence="10" id="KW-1185">Reference proteome</keyword>
<evidence type="ECO:0000313" key="10">
    <source>
        <dbReference type="Proteomes" id="UP000612893"/>
    </source>
</evidence>
<dbReference type="PANTHER" id="PTHR43386">
    <property type="entry name" value="OLIGOPEPTIDE TRANSPORT SYSTEM PERMEASE PROTEIN APPC"/>
    <property type="match status" value="1"/>
</dbReference>
<dbReference type="GO" id="GO:0005886">
    <property type="term" value="C:plasma membrane"/>
    <property type="evidence" value="ECO:0007669"/>
    <property type="project" value="UniProtKB-SubCell"/>
</dbReference>
<keyword evidence="4 7" id="KW-0812">Transmembrane</keyword>
<dbReference type="InterPro" id="IPR035906">
    <property type="entry name" value="MetI-like_sf"/>
</dbReference>
<protein>
    <submittedName>
        <fullName evidence="9">ABC transporter permease</fullName>
    </submittedName>
</protein>
<evidence type="ECO:0000256" key="1">
    <source>
        <dbReference type="ARBA" id="ARBA00004651"/>
    </source>
</evidence>
<dbReference type="PANTHER" id="PTHR43386:SF1">
    <property type="entry name" value="D,D-DIPEPTIDE TRANSPORT SYSTEM PERMEASE PROTEIN DDPC-RELATED"/>
    <property type="match status" value="1"/>
</dbReference>
<feature type="transmembrane region" description="Helical" evidence="7">
    <location>
        <begin position="259"/>
        <end position="279"/>
    </location>
</feature>
<feature type="transmembrane region" description="Helical" evidence="7">
    <location>
        <begin position="154"/>
        <end position="173"/>
    </location>
</feature>